<comment type="caution">
    <text evidence="8">The sequence shown here is derived from an EMBL/GenBank/DDBJ whole genome shotgun (WGS) entry which is preliminary data.</text>
</comment>
<keyword evidence="6" id="KW-0326">Glycosidase</keyword>
<dbReference type="SUPFAM" id="SSF48208">
    <property type="entry name" value="Six-hairpin glycosidases"/>
    <property type="match status" value="1"/>
</dbReference>
<evidence type="ECO:0000256" key="6">
    <source>
        <dbReference type="ARBA" id="ARBA00023295"/>
    </source>
</evidence>
<accession>A0ABV6JUU6</accession>
<evidence type="ECO:0000256" key="4">
    <source>
        <dbReference type="ARBA" id="ARBA00022801"/>
    </source>
</evidence>
<evidence type="ECO:0000256" key="5">
    <source>
        <dbReference type="ARBA" id="ARBA00023001"/>
    </source>
</evidence>
<keyword evidence="9" id="KW-1185">Reference proteome</keyword>
<sequence>MGFQNNWQRFAARFLAQDGRIVDTGNDGVSHSEGQGWGMLFALRAGDQDSFERIYAWTRRYLRRPTDRLHAWRWTPSAQGVPDDFNNATDGDIFIAAALCEAGSRWNRAEWRDSGRLIAQDILRLLLRRVGGRIILLPGEKGFEREAGIVANPSYYAFPMIRTLAAALPDPLWIDVVSDGLHLIRAACLGPAALPADWVTVSRRDGSVDAAADWPERFSYDAVRVPLWLYWSGMSEEPGLLGPEALWRASARHLPAWVNLRTAQVSPYAAPPGIEAVARLVSGDAPGRGGNAVAPLLTDTMDYYSSALILLTQMAADER</sequence>
<keyword evidence="7" id="KW-0119">Carbohydrate metabolism</keyword>
<comment type="similarity">
    <text evidence="2">Belongs to the glycosyl hydrolase 8 (cellulase D) family.</text>
</comment>
<dbReference type="EMBL" id="JBHLUN010000009">
    <property type="protein sequence ID" value="MFC0409473.1"/>
    <property type="molecule type" value="Genomic_DNA"/>
</dbReference>
<dbReference type="InterPro" id="IPR002037">
    <property type="entry name" value="Glyco_hydro_8"/>
</dbReference>
<dbReference type="EC" id="3.2.1.4" evidence="3"/>
<reference evidence="8 9" key="1">
    <citation type="submission" date="2024-09" db="EMBL/GenBank/DDBJ databases">
        <authorList>
            <person name="Sun Q."/>
            <person name="Mori K."/>
        </authorList>
    </citation>
    <scope>NUCLEOTIDE SEQUENCE [LARGE SCALE GENOMIC DNA]</scope>
    <source>
        <strain evidence="8 9">TBRC 5777</strain>
    </source>
</reference>
<dbReference type="RefSeq" id="WP_377045214.1">
    <property type="nucleotide sequence ID" value="NZ_JBHLUN010000009.1"/>
</dbReference>
<dbReference type="PRINTS" id="PR00735">
    <property type="entry name" value="GLHYDRLASE8"/>
</dbReference>
<keyword evidence="7" id="KW-0624">Polysaccharide degradation</keyword>
<protein>
    <recommendedName>
        <fullName evidence="3">cellulase</fullName>
        <ecNumber evidence="3">3.2.1.4</ecNumber>
    </recommendedName>
</protein>
<gene>
    <name evidence="8" type="ORF">ACFFGY_14560</name>
</gene>
<dbReference type="Gene3D" id="1.50.10.10">
    <property type="match status" value="1"/>
</dbReference>
<keyword evidence="5" id="KW-0136">Cellulose degradation</keyword>
<proteinExistence type="inferred from homology"/>
<evidence type="ECO:0000313" key="9">
    <source>
        <dbReference type="Proteomes" id="UP001589865"/>
    </source>
</evidence>
<comment type="catalytic activity">
    <reaction evidence="1">
        <text>Endohydrolysis of (1-&gt;4)-beta-D-glucosidic linkages in cellulose, lichenin and cereal beta-D-glucans.</text>
        <dbReference type="EC" id="3.2.1.4"/>
    </reaction>
</comment>
<evidence type="ECO:0000256" key="7">
    <source>
        <dbReference type="ARBA" id="ARBA00023326"/>
    </source>
</evidence>
<evidence type="ECO:0000256" key="2">
    <source>
        <dbReference type="ARBA" id="ARBA00009209"/>
    </source>
</evidence>
<keyword evidence="4 8" id="KW-0378">Hydrolase</keyword>
<evidence type="ECO:0000256" key="1">
    <source>
        <dbReference type="ARBA" id="ARBA00000966"/>
    </source>
</evidence>
<dbReference type="Proteomes" id="UP001589865">
    <property type="component" value="Unassembled WGS sequence"/>
</dbReference>
<evidence type="ECO:0000256" key="3">
    <source>
        <dbReference type="ARBA" id="ARBA00012601"/>
    </source>
</evidence>
<name>A0ABV6JUU6_9PROT</name>
<dbReference type="InterPro" id="IPR008928">
    <property type="entry name" value="6-hairpin_glycosidase_sf"/>
</dbReference>
<evidence type="ECO:0000313" key="8">
    <source>
        <dbReference type="EMBL" id="MFC0409473.1"/>
    </source>
</evidence>
<dbReference type="Pfam" id="PF01270">
    <property type="entry name" value="Glyco_hydro_8"/>
    <property type="match status" value="1"/>
</dbReference>
<dbReference type="GO" id="GO:0016787">
    <property type="term" value="F:hydrolase activity"/>
    <property type="evidence" value="ECO:0007669"/>
    <property type="project" value="UniProtKB-KW"/>
</dbReference>
<dbReference type="InterPro" id="IPR012341">
    <property type="entry name" value="6hp_glycosidase-like_sf"/>
</dbReference>
<organism evidence="8 9">
    <name type="scientific">Roseomonas elaeocarpi</name>
    <dbReference type="NCBI Taxonomy" id="907779"/>
    <lineage>
        <taxon>Bacteria</taxon>
        <taxon>Pseudomonadati</taxon>
        <taxon>Pseudomonadota</taxon>
        <taxon>Alphaproteobacteria</taxon>
        <taxon>Acetobacterales</taxon>
        <taxon>Roseomonadaceae</taxon>
        <taxon>Roseomonas</taxon>
    </lineage>
</organism>